<dbReference type="PROSITE" id="PS50991">
    <property type="entry name" value="PYR_CT"/>
    <property type="match status" value="1"/>
</dbReference>
<dbReference type="PANTHER" id="PTHR42738:SF7">
    <property type="entry name" value="HYDROXYMETHYLGLUTARYL-COA LYASE"/>
    <property type="match status" value="1"/>
</dbReference>
<proteinExistence type="inferred from homology"/>
<dbReference type="Proteomes" id="UP001235840">
    <property type="component" value="Unassembled WGS sequence"/>
</dbReference>
<protein>
    <submittedName>
        <fullName evidence="5">Hydroxymethylglutaryl-CoA lyase</fullName>
        <ecNumber evidence="5">4.1.3.4</ecNumber>
    </submittedName>
</protein>
<dbReference type="RefSeq" id="WP_307395638.1">
    <property type="nucleotide sequence ID" value="NZ_BAAADK010000030.1"/>
</dbReference>
<name>A0ABT9W1M7_9BACI</name>
<keyword evidence="6" id="KW-1185">Reference proteome</keyword>
<dbReference type="EMBL" id="JAUSTY010000012">
    <property type="protein sequence ID" value="MDQ0166984.1"/>
    <property type="molecule type" value="Genomic_DNA"/>
</dbReference>
<evidence type="ECO:0000313" key="5">
    <source>
        <dbReference type="EMBL" id="MDQ0166984.1"/>
    </source>
</evidence>
<comment type="similarity">
    <text evidence="1">Belongs to the HMG-CoA lyase family.</text>
</comment>
<dbReference type="PANTHER" id="PTHR42738">
    <property type="entry name" value="HYDROXYMETHYLGLUTARYL-COA LYASE"/>
    <property type="match status" value="1"/>
</dbReference>
<dbReference type="InterPro" id="IPR043594">
    <property type="entry name" value="HMGL"/>
</dbReference>
<evidence type="ECO:0000313" key="6">
    <source>
        <dbReference type="Proteomes" id="UP001235840"/>
    </source>
</evidence>
<evidence type="ECO:0000256" key="2">
    <source>
        <dbReference type="ARBA" id="ARBA00022723"/>
    </source>
</evidence>
<keyword evidence="3 5" id="KW-0456">Lyase</keyword>
<feature type="domain" description="Pyruvate carboxyltransferase" evidence="4">
    <location>
        <begin position="15"/>
        <end position="282"/>
    </location>
</feature>
<gene>
    <name evidence="5" type="ORF">J2S11_002901</name>
</gene>
<dbReference type="NCBIfam" id="NF004283">
    <property type="entry name" value="PRK05692.1"/>
    <property type="match status" value="1"/>
</dbReference>
<dbReference type="InterPro" id="IPR013785">
    <property type="entry name" value="Aldolase_TIM"/>
</dbReference>
<dbReference type="GO" id="GO:0004419">
    <property type="term" value="F:hydroxymethylglutaryl-CoA lyase activity"/>
    <property type="evidence" value="ECO:0007669"/>
    <property type="project" value="UniProtKB-EC"/>
</dbReference>
<evidence type="ECO:0000256" key="1">
    <source>
        <dbReference type="ARBA" id="ARBA00009405"/>
    </source>
</evidence>
<sequence length="321" mass="34480">MFIDTLKKLELPKAIHICEVAPRDGFQALDQWLPTEQKVAIVKKLATTGIRYVEITSFVHPKAIPQLRDAAEVVEACQGLENMHFQALVPNLIGAQRAIDAGLKKIKLMLSATDSHSISNANSKTEDAQKGFFSIVELATKHGVAIKGSISVAFGCPFEGKVPTSRISQIVQRYVSMGVEEISLADSSGAANPKLVYDMLGELSEIFPTVTFSMHFHNTRGLAFANAVAAMQQGITHFDSSVAALGGCPYIPGASGNIGTEDLVHGVHEMGIETGIDLDKLLEVAKEVKQIVGFNGGSYILRAGPLSQLAPKLEKQEKVGE</sequence>
<organism evidence="5 6">
    <name type="scientific">Caldalkalibacillus horti</name>
    <dbReference type="NCBI Taxonomy" id="77523"/>
    <lineage>
        <taxon>Bacteria</taxon>
        <taxon>Bacillati</taxon>
        <taxon>Bacillota</taxon>
        <taxon>Bacilli</taxon>
        <taxon>Bacillales</taxon>
        <taxon>Bacillaceae</taxon>
        <taxon>Caldalkalibacillus</taxon>
    </lineage>
</organism>
<dbReference type="InterPro" id="IPR000891">
    <property type="entry name" value="PYR_CT"/>
</dbReference>
<keyword evidence="2" id="KW-0479">Metal-binding</keyword>
<evidence type="ECO:0000256" key="3">
    <source>
        <dbReference type="ARBA" id="ARBA00023239"/>
    </source>
</evidence>
<reference evidence="5 6" key="1">
    <citation type="submission" date="2023-07" db="EMBL/GenBank/DDBJ databases">
        <title>Genomic Encyclopedia of Type Strains, Phase IV (KMG-IV): sequencing the most valuable type-strain genomes for metagenomic binning, comparative biology and taxonomic classification.</title>
        <authorList>
            <person name="Goeker M."/>
        </authorList>
    </citation>
    <scope>NUCLEOTIDE SEQUENCE [LARGE SCALE GENOMIC DNA]</scope>
    <source>
        <strain evidence="5 6">DSM 12751</strain>
    </source>
</reference>
<dbReference type="CDD" id="cd07938">
    <property type="entry name" value="DRE_TIM_HMGL"/>
    <property type="match status" value="1"/>
</dbReference>
<evidence type="ECO:0000259" key="4">
    <source>
        <dbReference type="PROSITE" id="PS50991"/>
    </source>
</evidence>
<dbReference type="EC" id="4.1.3.4" evidence="5"/>
<dbReference type="SUPFAM" id="SSF51569">
    <property type="entry name" value="Aldolase"/>
    <property type="match status" value="1"/>
</dbReference>
<accession>A0ABT9W1M7</accession>
<dbReference type="Pfam" id="PF00682">
    <property type="entry name" value="HMGL-like"/>
    <property type="match status" value="1"/>
</dbReference>
<comment type="caution">
    <text evidence="5">The sequence shown here is derived from an EMBL/GenBank/DDBJ whole genome shotgun (WGS) entry which is preliminary data.</text>
</comment>
<dbReference type="Gene3D" id="3.20.20.70">
    <property type="entry name" value="Aldolase class I"/>
    <property type="match status" value="1"/>
</dbReference>